<protein>
    <submittedName>
        <fullName evidence="1">Uncharacterized protein</fullName>
    </submittedName>
</protein>
<accession>A0A0E9WFC7</accession>
<sequence length="36" mass="4109">MAKTTWTPKDHIHMSLLNISFQSMGINMELVPPLLL</sequence>
<reference evidence="1" key="1">
    <citation type="submission" date="2014-11" db="EMBL/GenBank/DDBJ databases">
        <authorList>
            <person name="Amaro Gonzalez C."/>
        </authorList>
    </citation>
    <scope>NUCLEOTIDE SEQUENCE</scope>
</reference>
<reference evidence="1" key="2">
    <citation type="journal article" date="2015" name="Fish Shellfish Immunol.">
        <title>Early steps in the European eel (Anguilla anguilla)-Vibrio vulnificus interaction in the gills: Role of the RtxA13 toxin.</title>
        <authorList>
            <person name="Callol A."/>
            <person name="Pajuelo D."/>
            <person name="Ebbesson L."/>
            <person name="Teles M."/>
            <person name="MacKenzie S."/>
            <person name="Amaro C."/>
        </authorList>
    </citation>
    <scope>NUCLEOTIDE SEQUENCE</scope>
</reference>
<name>A0A0E9WFC7_ANGAN</name>
<dbReference type="EMBL" id="GBXM01020379">
    <property type="protein sequence ID" value="JAH88198.1"/>
    <property type="molecule type" value="Transcribed_RNA"/>
</dbReference>
<organism evidence="1">
    <name type="scientific">Anguilla anguilla</name>
    <name type="common">European freshwater eel</name>
    <name type="synonym">Muraena anguilla</name>
    <dbReference type="NCBI Taxonomy" id="7936"/>
    <lineage>
        <taxon>Eukaryota</taxon>
        <taxon>Metazoa</taxon>
        <taxon>Chordata</taxon>
        <taxon>Craniata</taxon>
        <taxon>Vertebrata</taxon>
        <taxon>Euteleostomi</taxon>
        <taxon>Actinopterygii</taxon>
        <taxon>Neopterygii</taxon>
        <taxon>Teleostei</taxon>
        <taxon>Anguilliformes</taxon>
        <taxon>Anguillidae</taxon>
        <taxon>Anguilla</taxon>
    </lineage>
</organism>
<proteinExistence type="predicted"/>
<dbReference type="AlphaFoldDB" id="A0A0E9WFC7"/>
<evidence type="ECO:0000313" key="1">
    <source>
        <dbReference type="EMBL" id="JAH88198.1"/>
    </source>
</evidence>